<feature type="domain" description="Major facilitator superfamily (MFS) profile" evidence="4">
    <location>
        <begin position="122"/>
        <end position="600"/>
    </location>
</feature>
<dbReference type="Gene3D" id="1.20.1250.20">
    <property type="entry name" value="MFS general substrate transporter like domains"/>
    <property type="match status" value="2"/>
</dbReference>
<dbReference type="InterPro" id="IPR036259">
    <property type="entry name" value="MFS_trans_sf"/>
</dbReference>
<feature type="transmembrane region" description="Helical" evidence="3">
    <location>
        <begin position="445"/>
        <end position="465"/>
    </location>
</feature>
<reference evidence="5" key="2">
    <citation type="submission" date="2020-11" db="EMBL/GenBank/DDBJ databases">
        <authorList>
            <person name="McCartney M.A."/>
            <person name="Auch B."/>
            <person name="Kono T."/>
            <person name="Mallez S."/>
            <person name="Becker A."/>
            <person name="Gohl D.M."/>
            <person name="Silverstein K.A.T."/>
            <person name="Koren S."/>
            <person name="Bechman K.B."/>
            <person name="Herman A."/>
            <person name="Abrahante J.E."/>
            <person name="Garbe J."/>
        </authorList>
    </citation>
    <scope>NUCLEOTIDE SEQUENCE</scope>
    <source>
        <strain evidence="5">Duluth1</strain>
        <tissue evidence="5">Whole animal</tissue>
    </source>
</reference>
<dbReference type="InterPro" id="IPR011701">
    <property type="entry name" value="MFS"/>
</dbReference>
<dbReference type="SUPFAM" id="SSF103473">
    <property type="entry name" value="MFS general substrate transporter"/>
    <property type="match status" value="1"/>
</dbReference>
<dbReference type="CDD" id="cd17352">
    <property type="entry name" value="MFS_MCT_SLC16"/>
    <property type="match status" value="1"/>
</dbReference>
<dbReference type="GO" id="GO:0008028">
    <property type="term" value="F:monocarboxylic acid transmembrane transporter activity"/>
    <property type="evidence" value="ECO:0007669"/>
    <property type="project" value="TreeGrafter"/>
</dbReference>
<evidence type="ECO:0000256" key="1">
    <source>
        <dbReference type="ARBA" id="ARBA00004141"/>
    </source>
</evidence>
<keyword evidence="6" id="KW-1185">Reference proteome</keyword>
<feature type="region of interest" description="Disordered" evidence="2">
    <location>
        <begin position="1"/>
        <end position="28"/>
    </location>
</feature>
<dbReference type="Proteomes" id="UP000828390">
    <property type="component" value="Unassembled WGS sequence"/>
</dbReference>
<feature type="transmembrane region" description="Helical" evidence="3">
    <location>
        <begin position="412"/>
        <end position="433"/>
    </location>
</feature>
<dbReference type="PANTHER" id="PTHR11360">
    <property type="entry name" value="MONOCARBOXYLATE TRANSPORTER"/>
    <property type="match status" value="1"/>
</dbReference>
<keyword evidence="3" id="KW-0472">Membrane</keyword>
<feature type="transmembrane region" description="Helical" evidence="3">
    <location>
        <begin position="477"/>
        <end position="496"/>
    </location>
</feature>
<feature type="transmembrane region" description="Helical" evidence="3">
    <location>
        <begin position="502"/>
        <end position="521"/>
    </location>
</feature>
<comment type="caution">
    <text evidence="5">The sequence shown here is derived from an EMBL/GenBank/DDBJ whole genome shotgun (WGS) entry which is preliminary data.</text>
</comment>
<feature type="transmembrane region" description="Helical" evidence="3">
    <location>
        <begin position="281"/>
        <end position="299"/>
    </location>
</feature>
<feature type="transmembrane region" description="Helical" evidence="3">
    <location>
        <begin position="161"/>
        <end position="180"/>
    </location>
</feature>
<feature type="transmembrane region" description="Helical" evidence="3">
    <location>
        <begin position="542"/>
        <end position="561"/>
    </location>
</feature>
<dbReference type="PANTHER" id="PTHR11360:SF306">
    <property type="entry name" value="RE01051P"/>
    <property type="match status" value="1"/>
</dbReference>
<name>A0A9D4EH94_DREPO</name>
<dbReference type="AlphaFoldDB" id="A0A9D4EH94"/>
<reference evidence="5" key="1">
    <citation type="journal article" date="2019" name="bioRxiv">
        <title>The Genome of the Zebra Mussel, Dreissena polymorpha: A Resource for Invasive Species Research.</title>
        <authorList>
            <person name="McCartney M.A."/>
            <person name="Auch B."/>
            <person name="Kono T."/>
            <person name="Mallez S."/>
            <person name="Zhang Y."/>
            <person name="Obille A."/>
            <person name="Becker A."/>
            <person name="Abrahante J.E."/>
            <person name="Garbe J."/>
            <person name="Badalamenti J.P."/>
            <person name="Herman A."/>
            <person name="Mangelson H."/>
            <person name="Liachko I."/>
            <person name="Sullivan S."/>
            <person name="Sone E.D."/>
            <person name="Koren S."/>
            <person name="Silverstein K.A.T."/>
            <person name="Beckman K.B."/>
            <person name="Gohl D.M."/>
        </authorList>
    </citation>
    <scope>NUCLEOTIDE SEQUENCE</scope>
    <source>
        <strain evidence="5">Duluth1</strain>
        <tissue evidence="5">Whole animal</tissue>
    </source>
</reference>
<keyword evidence="3" id="KW-1133">Transmembrane helix</keyword>
<feature type="transmembrane region" description="Helical" evidence="3">
    <location>
        <begin position="192"/>
        <end position="211"/>
    </location>
</feature>
<evidence type="ECO:0000256" key="2">
    <source>
        <dbReference type="SAM" id="MobiDB-lite"/>
    </source>
</evidence>
<evidence type="ECO:0000313" key="5">
    <source>
        <dbReference type="EMBL" id="KAH3778037.1"/>
    </source>
</evidence>
<comment type="subcellular location">
    <subcellularLocation>
        <location evidence="1">Membrane</location>
        <topology evidence="1">Multi-pass membrane protein</topology>
    </subcellularLocation>
</comment>
<feature type="transmembrane region" description="Helical" evidence="3">
    <location>
        <begin position="573"/>
        <end position="595"/>
    </location>
</feature>
<accession>A0A9D4EH94</accession>
<proteinExistence type="predicted"/>
<keyword evidence="3" id="KW-0812">Transmembrane</keyword>
<feature type="transmembrane region" description="Helical" evidence="3">
    <location>
        <begin position="217"/>
        <end position="242"/>
    </location>
</feature>
<feature type="transmembrane region" description="Helical" evidence="3">
    <location>
        <begin position="122"/>
        <end position="141"/>
    </location>
</feature>
<evidence type="ECO:0000313" key="6">
    <source>
        <dbReference type="Proteomes" id="UP000828390"/>
    </source>
</evidence>
<protein>
    <recommendedName>
        <fullName evidence="4">Major facilitator superfamily (MFS) profile domain-containing protein</fullName>
    </recommendedName>
</protein>
<evidence type="ECO:0000256" key="3">
    <source>
        <dbReference type="SAM" id="Phobius"/>
    </source>
</evidence>
<dbReference type="InterPro" id="IPR050327">
    <property type="entry name" value="Proton-linked_MCT"/>
</dbReference>
<dbReference type="PROSITE" id="PS50850">
    <property type="entry name" value="MFS"/>
    <property type="match status" value="1"/>
</dbReference>
<feature type="transmembrane region" description="Helical" evidence="3">
    <location>
        <begin position="249"/>
        <end position="269"/>
    </location>
</feature>
<dbReference type="Pfam" id="PF07690">
    <property type="entry name" value="MFS_1"/>
    <property type="match status" value="1"/>
</dbReference>
<dbReference type="InterPro" id="IPR020846">
    <property type="entry name" value="MFS_dom"/>
</dbReference>
<dbReference type="GO" id="GO:0016020">
    <property type="term" value="C:membrane"/>
    <property type="evidence" value="ECO:0007669"/>
    <property type="project" value="UniProtKB-SubCell"/>
</dbReference>
<sequence length="620" mass="68125">MRSTLHSHKNNVSCTPSKEHENSKPPRANVVIVSDSDKTNTNGTICVSDGLVPRVQFERNGAHDIATDDIDGARDIATDDIDGARDIATDDIDVTEPVRREDAVLLEIQETQRKSWVPDGGWGWMIVLGAFIVHVYIGGLMKASGIMYMKLQDRFQQSAVATAWVFSLFTTFLLMMGPVASALCHRFSCRTVVFFGSIVAFLGMFVSAFAPNIEFLYFSYAVVGGFGRCLTYTPSLILVTGYFDKRRGLAVGISTAGVGLGMFSFPPLLEALFSYHGYQGAMILLSAISLQTFICAALFRSMELHKKISKTSRVNELVKMARRGSVDARLIVQEVSTPKPRHRAVGQSKGDDWHGSNAFSSTTEFTFVVAEPRRKSLFYEKIGDVKVLFKSNIPKEERKPILELSLLKDFPFLSLCVSMLLFTMSMMSTFVFLPPLAKSKGVSQLQSAYLVSIIGVSDSIARFTSGFLLDLKRIKPYRLLVYNAVMFGVGIVSVVMPSIEGFAGFVVISLCYGALAGTYVAQKSVVVVDVLGLSKMTSSFGLLLWFQGIGSLVGPTISGLFRDVYGTYDEAFYFGGIGIFFGGCVLLCGNIVKLLRDRRARRSQQEEQGEGGEEGKEVRV</sequence>
<organism evidence="5 6">
    <name type="scientific">Dreissena polymorpha</name>
    <name type="common">Zebra mussel</name>
    <name type="synonym">Mytilus polymorpha</name>
    <dbReference type="NCBI Taxonomy" id="45954"/>
    <lineage>
        <taxon>Eukaryota</taxon>
        <taxon>Metazoa</taxon>
        <taxon>Spiralia</taxon>
        <taxon>Lophotrochozoa</taxon>
        <taxon>Mollusca</taxon>
        <taxon>Bivalvia</taxon>
        <taxon>Autobranchia</taxon>
        <taxon>Heteroconchia</taxon>
        <taxon>Euheterodonta</taxon>
        <taxon>Imparidentia</taxon>
        <taxon>Neoheterodontei</taxon>
        <taxon>Myida</taxon>
        <taxon>Dreissenoidea</taxon>
        <taxon>Dreissenidae</taxon>
        <taxon>Dreissena</taxon>
    </lineage>
</organism>
<dbReference type="EMBL" id="JAIWYP010000009">
    <property type="protein sequence ID" value="KAH3778037.1"/>
    <property type="molecule type" value="Genomic_DNA"/>
</dbReference>
<evidence type="ECO:0000259" key="4">
    <source>
        <dbReference type="PROSITE" id="PS50850"/>
    </source>
</evidence>
<gene>
    <name evidence="5" type="ORF">DPMN_179490</name>
</gene>